<sequence>MKKKWLEKLSPTTPRHLEVVVDMYVHSSGDIKVLSSMVDAGAIVEMDEEMMPFMNSHSQTLEEAEIPAAHLTVSIWAGKLLGRKFDLYTALVLSEREMFAAFKPFSHQYEHYKKALSIYNYDRKLQAGRHDEMNFGSEMQEIIVLDDKTEDMEMDQASEGEFLCLKARMSLKVTKKASLLVRTTMIWVVMLPRVRAMKKKRILLKRKQGWHELEEFRKCKQRTRGTRSGQSNQAAVDELWEEFTEMARIHGKQEGNAESTNQVTPTVKMTRASSGSSGGGLLPPC</sequence>
<protein>
    <submittedName>
        <fullName evidence="1">Uncharacterized protein</fullName>
    </submittedName>
</protein>
<accession>A0AAW1VHD5</accession>
<gene>
    <name evidence="1" type="ORF">M0R45_001589</name>
</gene>
<evidence type="ECO:0000313" key="1">
    <source>
        <dbReference type="EMBL" id="KAK9902350.1"/>
    </source>
</evidence>
<name>A0AAW1VHD5_RUBAR</name>
<dbReference type="EMBL" id="JBEDUW010000258">
    <property type="protein sequence ID" value="KAK9902350.1"/>
    <property type="molecule type" value="Genomic_DNA"/>
</dbReference>
<comment type="caution">
    <text evidence="1">The sequence shown here is derived from an EMBL/GenBank/DDBJ whole genome shotgun (WGS) entry which is preliminary data.</text>
</comment>
<reference evidence="1 2" key="1">
    <citation type="journal article" date="2023" name="G3 (Bethesda)">
        <title>A chromosome-length genome assembly and annotation of blackberry (Rubus argutus, cv. 'Hillquist').</title>
        <authorList>
            <person name="Bruna T."/>
            <person name="Aryal R."/>
            <person name="Dudchenko O."/>
            <person name="Sargent D.J."/>
            <person name="Mead D."/>
            <person name="Buti M."/>
            <person name="Cavallini A."/>
            <person name="Hytonen T."/>
            <person name="Andres J."/>
            <person name="Pham M."/>
            <person name="Weisz D."/>
            <person name="Mascagni F."/>
            <person name="Usai G."/>
            <person name="Natali L."/>
            <person name="Bassil N."/>
            <person name="Fernandez G.E."/>
            <person name="Lomsadze A."/>
            <person name="Armour M."/>
            <person name="Olukolu B."/>
            <person name="Poorten T."/>
            <person name="Britton C."/>
            <person name="Davik J."/>
            <person name="Ashrafi H."/>
            <person name="Aiden E.L."/>
            <person name="Borodovsky M."/>
            <person name="Worthington M."/>
        </authorList>
    </citation>
    <scope>NUCLEOTIDE SEQUENCE [LARGE SCALE GENOMIC DNA]</scope>
    <source>
        <strain evidence="1">PI 553951</strain>
    </source>
</reference>
<evidence type="ECO:0000313" key="2">
    <source>
        <dbReference type="Proteomes" id="UP001457282"/>
    </source>
</evidence>
<dbReference type="Proteomes" id="UP001457282">
    <property type="component" value="Unassembled WGS sequence"/>
</dbReference>
<organism evidence="1 2">
    <name type="scientific">Rubus argutus</name>
    <name type="common">Southern blackberry</name>
    <dbReference type="NCBI Taxonomy" id="59490"/>
    <lineage>
        <taxon>Eukaryota</taxon>
        <taxon>Viridiplantae</taxon>
        <taxon>Streptophyta</taxon>
        <taxon>Embryophyta</taxon>
        <taxon>Tracheophyta</taxon>
        <taxon>Spermatophyta</taxon>
        <taxon>Magnoliopsida</taxon>
        <taxon>eudicotyledons</taxon>
        <taxon>Gunneridae</taxon>
        <taxon>Pentapetalae</taxon>
        <taxon>rosids</taxon>
        <taxon>fabids</taxon>
        <taxon>Rosales</taxon>
        <taxon>Rosaceae</taxon>
        <taxon>Rosoideae</taxon>
        <taxon>Rosoideae incertae sedis</taxon>
        <taxon>Rubus</taxon>
    </lineage>
</organism>
<proteinExistence type="predicted"/>
<dbReference type="AlphaFoldDB" id="A0AAW1VHD5"/>
<keyword evidence="2" id="KW-1185">Reference proteome</keyword>